<dbReference type="AlphaFoldDB" id="K2QS62"/>
<evidence type="ECO:0000313" key="1">
    <source>
        <dbReference type="EMBL" id="EKG12736.1"/>
    </source>
</evidence>
<sequence length="168" mass="18206">MVISWKASLCFCTTDLAKLCASVSSTRLCGTKGHSILGGAGRSRARNSHSCSNSGPQLGQQLSSSLVNVVLFNAFEEFTFAFANQMATDEGLMGTEKEERLADTAPLKNAIPTWFPSLFLISQVCPDLTVILPLLNTLLQYLVSINPGKSYSDQLLDLQRVSSLEDQV</sequence>
<reference evidence="1 2" key="1">
    <citation type="journal article" date="2012" name="BMC Genomics">
        <title>Tools to kill: Genome of one of the most destructive plant pathogenic fungi Macrophomina phaseolina.</title>
        <authorList>
            <person name="Islam M.S."/>
            <person name="Haque M.S."/>
            <person name="Islam M.M."/>
            <person name="Emdad E.M."/>
            <person name="Halim A."/>
            <person name="Hossen Q.M.M."/>
            <person name="Hossain M.Z."/>
            <person name="Ahmed B."/>
            <person name="Rahim S."/>
            <person name="Rahman M.S."/>
            <person name="Alam M.M."/>
            <person name="Hou S."/>
            <person name="Wan X."/>
            <person name="Saito J.A."/>
            <person name="Alam M."/>
        </authorList>
    </citation>
    <scope>NUCLEOTIDE SEQUENCE [LARGE SCALE GENOMIC DNA]</scope>
    <source>
        <strain evidence="1 2">MS6</strain>
    </source>
</reference>
<organism evidence="1 2">
    <name type="scientific">Macrophomina phaseolina (strain MS6)</name>
    <name type="common">Charcoal rot fungus</name>
    <dbReference type="NCBI Taxonomy" id="1126212"/>
    <lineage>
        <taxon>Eukaryota</taxon>
        <taxon>Fungi</taxon>
        <taxon>Dikarya</taxon>
        <taxon>Ascomycota</taxon>
        <taxon>Pezizomycotina</taxon>
        <taxon>Dothideomycetes</taxon>
        <taxon>Dothideomycetes incertae sedis</taxon>
        <taxon>Botryosphaeriales</taxon>
        <taxon>Botryosphaeriaceae</taxon>
        <taxon>Macrophomina</taxon>
    </lineage>
</organism>
<dbReference type="HOGENOM" id="CLU_1586804_0_0_1"/>
<dbReference type="Proteomes" id="UP000007129">
    <property type="component" value="Unassembled WGS sequence"/>
</dbReference>
<name>K2QS62_MACPH</name>
<dbReference type="VEuPathDB" id="FungiDB:MPH_10149"/>
<gene>
    <name evidence="1" type="ORF">MPH_10149</name>
</gene>
<dbReference type="EMBL" id="AHHD01000436">
    <property type="protein sequence ID" value="EKG12736.1"/>
    <property type="molecule type" value="Genomic_DNA"/>
</dbReference>
<protein>
    <submittedName>
        <fullName evidence="1">Uncharacterized protein</fullName>
    </submittedName>
</protein>
<dbReference type="InParanoid" id="K2QS62"/>
<comment type="caution">
    <text evidence="1">The sequence shown here is derived from an EMBL/GenBank/DDBJ whole genome shotgun (WGS) entry which is preliminary data.</text>
</comment>
<proteinExistence type="predicted"/>
<evidence type="ECO:0000313" key="2">
    <source>
        <dbReference type="Proteomes" id="UP000007129"/>
    </source>
</evidence>
<accession>K2QS62</accession>